<proteinExistence type="predicted"/>
<accession>A0A2S7XRI0</accession>
<name>A0A2S7XRI0_9GAMM</name>
<dbReference type="AlphaFoldDB" id="A0A2S7XRI0"/>
<evidence type="ECO:0000259" key="1">
    <source>
        <dbReference type="Pfam" id="PF12323"/>
    </source>
</evidence>
<comment type="caution">
    <text evidence="2">The sequence shown here is derived from an EMBL/GenBank/DDBJ whole genome shotgun (WGS) entry which is preliminary data.</text>
</comment>
<dbReference type="InterPro" id="IPR021027">
    <property type="entry name" value="Transposase_put_HTH"/>
</dbReference>
<feature type="domain" description="Transposase putative helix-turn-helix" evidence="1">
    <location>
        <begin position="1"/>
        <end position="35"/>
    </location>
</feature>
<evidence type="ECO:0000313" key="2">
    <source>
        <dbReference type="EMBL" id="PQJ96256.1"/>
    </source>
</evidence>
<organism evidence="2 3">
    <name type="scientific">Chromatium okenii</name>
    <dbReference type="NCBI Taxonomy" id="61644"/>
    <lineage>
        <taxon>Bacteria</taxon>
        <taxon>Pseudomonadati</taxon>
        <taxon>Pseudomonadota</taxon>
        <taxon>Gammaproteobacteria</taxon>
        <taxon>Chromatiales</taxon>
        <taxon>Chromatiaceae</taxon>
        <taxon>Chromatium</taxon>
    </lineage>
</organism>
<dbReference type="RefSeq" id="WP_105073884.1">
    <property type="nucleotide sequence ID" value="NZ_PPGH01000035.1"/>
</dbReference>
<gene>
    <name evidence="2" type="ORF">CXB77_10810</name>
</gene>
<sequence>MLLAHKIELRLTPAQTVYLDKACGSKRHCFNQLLAHLVVILLIGLRIS</sequence>
<dbReference type="EMBL" id="PPGH01000035">
    <property type="protein sequence ID" value="PQJ96256.1"/>
    <property type="molecule type" value="Genomic_DNA"/>
</dbReference>
<keyword evidence="3" id="KW-1185">Reference proteome</keyword>
<dbReference type="Proteomes" id="UP000239936">
    <property type="component" value="Unassembled WGS sequence"/>
</dbReference>
<protein>
    <recommendedName>
        <fullName evidence="1">Transposase putative helix-turn-helix domain-containing protein</fullName>
    </recommendedName>
</protein>
<dbReference type="Pfam" id="PF12323">
    <property type="entry name" value="HTH_OrfB_IS605"/>
    <property type="match status" value="1"/>
</dbReference>
<evidence type="ECO:0000313" key="3">
    <source>
        <dbReference type="Proteomes" id="UP000239936"/>
    </source>
</evidence>
<reference evidence="2 3" key="1">
    <citation type="submission" date="2018-01" db="EMBL/GenBank/DDBJ databases">
        <title>The complete genome sequence of Chromatium okenii LaCa, a purple sulfur bacterium with a turbulent life.</title>
        <authorList>
            <person name="Luedin S.M."/>
            <person name="Liechti N."/>
            <person name="Storelli N."/>
            <person name="Danza F."/>
            <person name="Wittwer M."/>
            <person name="Pothier J.F."/>
            <person name="Tonolla M.A."/>
        </authorList>
    </citation>
    <scope>NUCLEOTIDE SEQUENCE [LARGE SCALE GENOMIC DNA]</scope>
    <source>
        <strain evidence="2 3">LaCa</strain>
    </source>
</reference>